<dbReference type="InterPro" id="IPR045406">
    <property type="entry name" value="DUF6513"/>
</dbReference>
<dbReference type="Pfam" id="PF20123">
    <property type="entry name" value="DUF6513"/>
    <property type="match status" value="1"/>
</dbReference>
<reference evidence="3 4" key="1">
    <citation type="submission" date="2021-04" db="EMBL/GenBank/DDBJ databases">
        <title>Whole genome sequence of Jiella sp. KSK16Y-1.</title>
        <authorList>
            <person name="Tuo L."/>
        </authorList>
    </citation>
    <scope>NUCLEOTIDE SEQUENCE [LARGE SCALE GENOMIC DNA]</scope>
    <source>
        <strain evidence="3 4">KSK16Y-1</strain>
    </source>
</reference>
<feature type="region of interest" description="Disordered" evidence="1">
    <location>
        <begin position="436"/>
        <end position="483"/>
    </location>
</feature>
<dbReference type="PROSITE" id="PS50972">
    <property type="entry name" value="PTERIN_BINDING"/>
    <property type="match status" value="1"/>
</dbReference>
<comment type="caution">
    <text evidence="3">The sequence shown here is derived from an EMBL/GenBank/DDBJ whole genome shotgun (WGS) entry which is preliminary data.</text>
</comment>
<dbReference type="EMBL" id="JAGJCF010000002">
    <property type="protein sequence ID" value="MBP0614659.1"/>
    <property type="molecule type" value="Genomic_DNA"/>
</dbReference>
<evidence type="ECO:0000313" key="3">
    <source>
        <dbReference type="EMBL" id="MBP0614659.1"/>
    </source>
</evidence>
<gene>
    <name evidence="3" type="ORF">J6595_03600</name>
</gene>
<feature type="domain" description="Pterin-binding" evidence="2">
    <location>
        <begin position="95"/>
        <end position="358"/>
    </location>
</feature>
<dbReference type="Gene3D" id="3.20.20.20">
    <property type="entry name" value="Dihydropteroate synthase-like"/>
    <property type="match status" value="1"/>
</dbReference>
<dbReference type="InterPro" id="IPR000489">
    <property type="entry name" value="Pterin-binding_dom"/>
</dbReference>
<sequence length="483" mass="52444">MAKPRLLFLTGHLARPRLERILAGIGETAFDWAIADIGVKVAALATGDIIERRLQRPVEADRVVLPGRCRADLARLEASFGVPFVRGPDELVDLPEFLGRKGGPPDLSRHAMRIFAEIVDATAHPVETIVARAEKMRGEGADVIDLGCLPDTPFPHLEEMIAGLKAAGHTVSVDSADPDELSRATRAGADYLLSLNEETMHIAREGDAVPILVPAIPHDLASLDRAIETARAMGIDFIADAILDPIHFGFTASLLRYHELRRRHPDISILMGTGNLTELTDADTSGITATLLGICSELSIDNLLIVNVSPHTRATIAEHDAARRMLFAAKEDNALPRGYSSALLQVHDVKPFAVTPGELGELAATIKDRNYRIETAEDGIHLFNRDMHHVATDAFELFPHIEVDGDTGHAFYLGAELQKAEVAFRLGKRYAQDAPLDFGVGAPRNEEDRTRLEEAGHTLKAQKNARRTSAAKSADDDGEGEGS</sequence>
<dbReference type="InterPro" id="IPR011005">
    <property type="entry name" value="Dihydropteroate_synth-like_sf"/>
</dbReference>
<proteinExistence type="predicted"/>
<evidence type="ECO:0000313" key="4">
    <source>
        <dbReference type="Proteomes" id="UP000678276"/>
    </source>
</evidence>
<name>A0ABS4BF56_9HYPH</name>
<feature type="compositionally biased region" description="Basic and acidic residues" evidence="1">
    <location>
        <begin position="444"/>
        <end position="457"/>
    </location>
</feature>
<accession>A0ABS4BF56</accession>
<evidence type="ECO:0000256" key="1">
    <source>
        <dbReference type="SAM" id="MobiDB-lite"/>
    </source>
</evidence>
<keyword evidence="4" id="KW-1185">Reference proteome</keyword>
<protein>
    <submittedName>
        <fullName evidence="3">Dihydropteroate synthase</fullName>
    </submittedName>
</protein>
<dbReference type="Proteomes" id="UP000678276">
    <property type="component" value="Unassembled WGS sequence"/>
</dbReference>
<dbReference type="SUPFAM" id="SSF51717">
    <property type="entry name" value="Dihydropteroate synthetase-like"/>
    <property type="match status" value="1"/>
</dbReference>
<evidence type="ECO:0000259" key="2">
    <source>
        <dbReference type="PROSITE" id="PS50972"/>
    </source>
</evidence>
<organism evidence="3 4">
    <name type="scientific">Jiella mangrovi</name>
    <dbReference type="NCBI Taxonomy" id="2821407"/>
    <lineage>
        <taxon>Bacteria</taxon>
        <taxon>Pseudomonadati</taxon>
        <taxon>Pseudomonadota</taxon>
        <taxon>Alphaproteobacteria</taxon>
        <taxon>Hyphomicrobiales</taxon>
        <taxon>Aurantimonadaceae</taxon>
        <taxon>Jiella</taxon>
    </lineage>
</organism>